<evidence type="ECO:0000259" key="11">
    <source>
        <dbReference type="PROSITE" id="PS50089"/>
    </source>
</evidence>
<feature type="compositionally biased region" description="Polar residues" evidence="9">
    <location>
        <begin position="389"/>
        <end position="398"/>
    </location>
</feature>
<dbReference type="SUPFAM" id="SSF46774">
    <property type="entry name" value="ARID-like"/>
    <property type="match status" value="1"/>
</dbReference>
<keyword evidence="16" id="KW-1185">Reference proteome</keyword>
<dbReference type="InterPro" id="IPR003349">
    <property type="entry name" value="JmjN"/>
</dbReference>
<feature type="domain" description="JmjN" evidence="13">
    <location>
        <begin position="75"/>
        <end position="116"/>
    </location>
</feature>
<dbReference type="PANTHER" id="PTHR10694:SF33">
    <property type="entry name" value="LYSINE-SPECIFIC DEMETHYLASE 5"/>
    <property type="match status" value="1"/>
</dbReference>
<feature type="region of interest" description="Disordered" evidence="9">
    <location>
        <begin position="1601"/>
        <end position="1724"/>
    </location>
</feature>
<keyword evidence="4 8" id="KW-0863">Zinc-finger</keyword>
<evidence type="ECO:0000256" key="8">
    <source>
        <dbReference type="PROSITE-ProRule" id="PRU00175"/>
    </source>
</evidence>
<evidence type="ECO:0000259" key="10">
    <source>
        <dbReference type="PROSITE" id="PS50016"/>
    </source>
</evidence>
<dbReference type="PROSITE" id="PS51011">
    <property type="entry name" value="ARID"/>
    <property type="match status" value="1"/>
</dbReference>
<feature type="compositionally biased region" description="Polar residues" evidence="9">
    <location>
        <begin position="1528"/>
        <end position="1551"/>
    </location>
</feature>
<dbReference type="FunFam" id="2.60.120.650:FF:000035">
    <property type="entry name" value="PHD transcription factor Rum1"/>
    <property type="match status" value="1"/>
</dbReference>
<feature type="region of interest" description="Disordered" evidence="9">
    <location>
        <begin position="1476"/>
        <end position="1573"/>
    </location>
</feature>
<feature type="region of interest" description="Disordered" evidence="9">
    <location>
        <begin position="1"/>
        <end position="85"/>
    </location>
</feature>
<feature type="domain" description="RING-type" evidence="11">
    <location>
        <begin position="462"/>
        <end position="506"/>
    </location>
</feature>
<organism evidence="15 16">
    <name type="scientific">Aspergillus coremiiformis</name>
    <dbReference type="NCBI Taxonomy" id="138285"/>
    <lineage>
        <taxon>Eukaryota</taxon>
        <taxon>Fungi</taxon>
        <taxon>Dikarya</taxon>
        <taxon>Ascomycota</taxon>
        <taxon>Pezizomycotina</taxon>
        <taxon>Eurotiomycetes</taxon>
        <taxon>Eurotiomycetidae</taxon>
        <taxon>Eurotiales</taxon>
        <taxon>Aspergillaceae</taxon>
        <taxon>Aspergillus</taxon>
        <taxon>Aspergillus subgen. Circumdati</taxon>
    </lineage>
</organism>
<evidence type="ECO:0000256" key="1">
    <source>
        <dbReference type="ARBA" id="ARBA00004123"/>
    </source>
</evidence>
<dbReference type="CDD" id="cd15519">
    <property type="entry name" value="PHD1_Lid2p_like"/>
    <property type="match status" value="1"/>
</dbReference>
<reference evidence="16" key="1">
    <citation type="submission" date="2019-04" db="EMBL/GenBank/DDBJ databases">
        <title>Friends and foes A comparative genomics studyof 23 Aspergillus species from section Flavi.</title>
        <authorList>
            <consortium name="DOE Joint Genome Institute"/>
            <person name="Kjaerbolling I."/>
            <person name="Vesth T."/>
            <person name="Frisvad J.C."/>
            <person name="Nybo J.L."/>
            <person name="Theobald S."/>
            <person name="Kildgaard S."/>
            <person name="Isbrandt T."/>
            <person name="Kuo A."/>
            <person name="Sato A."/>
            <person name="Lyhne E.K."/>
            <person name="Kogle M.E."/>
            <person name="Wiebenga A."/>
            <person name="Kun R.S."/>
            <person name="Lubbers R.J."/>
            <person name="Makela M.R."/>
            <person name="Barry K."/>
            <person name="Chovatia M."/>
            <person name="Clum A."/>
            <person name="Daum C."/>
            <person name="Haridas S."/>
            <person name="He G."/>
            <person name="LaButti K."/>
            <person name="Lipzen A."/>
            <person name="Mondo S."/>
            <person name="Riley R."/>
            <person name="Salamov A."/>
            <person name="Simmons B.A."/>
            <person name="Magnuson J.K."/>
            <person name="Henrissat B."/>
            <person name="Mortensen U.H."/>
            <person name="Larsen T.O."/>
            <person name="Devries R.P."/>
            <person name="Grigoriev I.V."/>
            <person name="Machida M."/>
            <person name="Baker S.E."/>
            <person name="Andersen M.R."/>
        </authorList>
    </citation>
    <scope>NUCLEOTIDE SEQUENCE [LARGE SCALE GENOMIC DNA]</scope>
    <source>
        <strain evidence="16">CBS 553.77</strain>
    </source>
</reference>
<dbReference type="FunFam" id="1.10.150.60:FF:000010">
    <property type="entry name" value="PHD transcription factor (Rum1)"/>
    <property type="match status" value="1"/>
</dbReference>
<dbReference type="InterPro" id="IPR013083">
    <property type="entry name" value="Znf_RING/FYVE/PHD"/>
</dbReference>
<feature type="region of interest" description="Disordered" evidence="9">
    <location>
        <begin position="370"/>
        <end position="463"/>
    </location>
</feature>
<keyword evidence="3" id="KW-0677">Repeat</keyword>
<dbReference type="InterPro" id="IPR001841">
    <property type="entry name" value="Znf_RING"/>
</dbReference>
<dbReference type="FunFam" id="3.30.40.10:FF:000322">
    <property type="entry name" value="PHD transcription factor (Rum1)"/>
    <property type="match status" value="1"/>
</dbReference>
<dbReference type="SUPFAM" id="SSF51197">
    <property type="entry name" value="Clavaminate synthase-like"/>
    <property type="match status" value="1"/>
</dbReference>
<proteinExistence type="predicted"/>
<dbReference type="PANTHER" id="PTHR10694">
    <property type="entry name" value="LYSINE-SPECIFIC DEMETHYLASE"/>
    <property type="match status" value="1"/>
</dbReference>
<evidence type="ECO:0000259" key="12">
    <source>
        <dbReference type="PROSITE" id="PS51011"/>
    </source>
</evidence>
<keyword evidence="6" id="KW-0408">Iron</keyword>
<dbReference type="PROSITE" id="PS50016">
    <property type="entry name" value="ZF_PHD_2"/>
    <property type="match status" value="2"/>
</dbReference>
<dbReference type="Pfam" id="PF02928">
    <property type="entry name" value="zf-C5HC2"/>
    <property type="match status" value="1"/>
</dbReference>
<feature type="compositionally biased region" description="Basic and acidic residues" evidence="9">
    <location>
        <begin position="1690"/>
        <end position="1708"/>
    </location>
</feature>
<keyword evidence="7" id="KW-0539">Nucleus</keyword>
<feature type="region of interest" description="Disordered" evidence="9">
    <location>
        <begin position="131"/>
        <end position="165"/>
    </location>
</feature>
<dbReference type="SMART" id="SM00545">
    <property type="entry name" value="JmjN"/>
    <property type="match status" value="1"/>
</dbReference>
<protein>
    <submittedName>
        <fullName evidence="15">PLU-1-like protein-domain-containing protein</fullName>
    </submittedName>
</protein>
<feature type="region of interest" description="Disordered" evidence="9">
    <location>
        <begin position="1297"/>
        <end position="1325"/>
    </location>
</feature>
<dbReference type="InterPro" id="IPR019786">
    <property type="entry name" value="Zinc_finger_PHD-type_CS"/>
</dbReference>
<dbReference type="Pfam" id="PF01388">
    <property type="entry name" value="ARID"/>
    <property type="match status" value="1"/>
</dbReference>
<dbReference type="PROSITE" id="PS01359">
    <property type="entry name" value="ZF_PHD_1"/>
    <property type="match status" value="2"/>
</dbReference>
<evidence type="ECO:0000256" key="7">
    <source>
        <dbReference type="ARBA" id="ARBA00023242"/>
    </source>
</evidence>
<evidence type="ECO:0000256" key="4">
    <source>
        <dbReference type="ARBA" id="ARBA00022771"/>
    </source>
</evidence>
<dbReference type="Pfam" id="PF02373">
    <property type="entry name" value="JmjC"/>
    <property type="match status" value="1"/>
</dbReference>
<evidence type="ECO:0000256" key="6">
    <source>
        <dbReference type="ARBA" id="ARBA00023004"/>
    </source>
</evidence>
<dbReference type="PROSITE" id="PS51184">
    <property type="entry name" value="JMJC"/>
    <property type="match status" value="1"/>
</dbReference>
<dbReference type="InterPro" id="IPR003347">
    <property type="entry name" value="JmjC_dom"/>
</dbReference>
<sequence>MVAPASTGGNSTGGQPSASRQPTRSSSTHPSHSHNVPLSVRRSSPLDLSTVERRGQPNAPREPNKRIRPHSLQEAPTFRPTEEEFKDPAKYIRKIAPEGKKYGICRIIPPDNWQPPFAIDTERFHFKTRRQELNSVEGGMPPRSATSAAGGAPQPSSDPDPGTRANLNYLDQLAKFHKQHGTNLNRFPSVDKRPLDLYKLKKAVEVRGGFDQVCKMKKWAEIGRDLGYSGKIMSSLSTSLKNSYQRWLQPYEEYLRVAKPGVQQQLELEHGGPYTPSPHQSPMSKKPIPLDNGTPQMAPKGAMSVPASAPQSTPREVEATPDKPTPLVEPTPPRAIASGFTPVNVSSGFTAVNRSPSFVAVNSNPTIKREAENGSLTPKSVAEHPLASTPVSNGYGSHQTKRAISHESGSQTENGDDPNGRRSKRLRKDAPLPTIAGSHMTLLRPAPPRARKSDSRKMGDKCENCGKSEDSSSILVCDSCEHGYHKYCLDPPLTTIPEYDWHCPKCLVGTGEFGFEEGGVYSLKQFQEKANDFKKNYFASKMPFDPVLNSHRRESEDDVEREFWRLVESLTETVEVEYGADIHSTTHGSGFPTIERNPLDPYSVDPWNLNVLPFHGDSLFRHIKSDISGMTVPWVYVGMCFSTFCWHNEDHYAYSANYQHFGATKTWYGIPGADAEAFEEAMRQAVPELFESQPDLLFQLVTLMPPDQLRKAGVNVYALDQRAGQIVITFPQAYHAGFNHGFNFNEAVNFAPADWEPWGAMGVERLQNFRRHPCFSHDELLLTAAARDTSITTAKWLSPALQRTCTRELSERTAFIARHREIALHHCTIGSEDGMDTGGCQLKFIVENDDLPEEDYQCQWCKAYAYLTQFRCHKTGKTVCLSHVDMNVCCGEPLKQRLLGPDHTLRYRVSDEALKILVQKVQDRARIPEAWGEKLDKTLEDEPRPQLKVLHNLLSEGEKIPYHLPGLQDLAAFVQRCDKWVEEATNYITRKQQNRRKNEKAWRRSNSKAAQLEERDREVRRVENIYALLTEADKLSFDCPQMAALEEKTREIEKFRQDVNVALMNPHIRSVQEVEDLVESARNFNVDIPEVDGLEHILRQMKWNEEARRKRDQYLTLKECQELILAGDQLRLSETNDHLLFFKDLCRHGEAWEAKAKELMSVEAVHYQQLEALSAQASRFPVSPETLAAVDAILTKQREAQRKIQTLYERSKDPEFRNRPKYKEVRELMESLEELNSRPTGAIDLEREQKRHEDWMRKGKKLFGKANAPLHILKSHMEYVEKRNSYCFDLEDRCRPPVEPSSRDNTPDGLLDNTTTTPSMWGGGKSRKRDVFCICRYSEAGMMIECEVCHEWYHGKCLKIARGKVKEFDKYTCPICDWRQKIPRDAARPKLEDLQDWQAEILGLPFQPDEEQILDNIINQAVGFRDFLHGFTNAACTTTEEVPTLIFYLRKIEGAEVLLAYETNFFRQEIHKWAPVAPEPPPILEQSLSTRKPRPTKQQKIMAQLGVDRPEDLPPHLRTKQPSRKSIDSQTGKSSMLPGSQTPGDGSNSDSNRGELTIAPMSDAQNPPYPFSANYSLPASDSAPAFAPGSSAFLPHAAVHSPSFPARSPSPTHQGLDASLFSSPRFNRDPDDGPSGVDVDNENPFDSSPRQNLDDVFADLTNQDAEPEAEPELMDNTHANEALEVLDASNGDRPETPQDEGPRDDKSTGEINGSTEADRITEEL</sequence>
<keyword evidence="5" id="KW-0862">Zinc</keyword>
<dbReference type="InterPro" id="IPR011011">
    <property type="entry name" value="Znf_FYVE_PHD"/>
</dbReference>
<dbReference type="Gene3D" id="3.30.40.10">
    <property type="entry name" value="Zinc/RING finger domain, C3HC4 (zinc finger)"/>
    <property type="match status" value="2"/>
</dbReference>
<comment type="subcellular location">
    <subcellularLocation>
        <location evidence="1">Nucleus</location>
    </subcellularLocation>
</comment>
<feature type="domain" description="ARID" evidence="12">
    <location>
        <begin position="163"/>
        <end position="256"/>
    </location>
</feature>
<feature type="domain" description="PHD-type" evidence="10">
    <location>
        <begin position="1330"/>
        <end position="1379"/>
    </location>
</feature>
<evidence type="ECO:0000256" key="2">
    <source>
        <dbReference type="ARBA" id="ARBA00022723"/>
    </source>
</evidence>
<dbReference type="InterPro" id="IPR001606">
    <property type="entry name" value="ARID_dom"/>
</dbReference>
<dbReference type="EMBL" id="ML739047">
    <property type="protein sequence ID" value="KAE8355779.1"/>
    <property type="molecule type" value="Genomic_DNA"/>
</dbReference>
<dbReference type="Pfam" id="PF00628">
    <property type="entry name" value="PHD"/>
    <property type="match status" value="2"/>
</dbReference>
<feature type="compositionally biased region" description="Pro residues" evidence="9">
    <location>
        <begin position="323"/>
        <end position="333"/>
    </location>
</feature>
<dbReference type="SMART" id="SM00249">
    <property type="entry name" value="PHD"/>
    <property type="match status" value="2"/>
</dbReference>
<dbReference type="GO" id="GO:0034647">
    <property type="term" value="F:histone H3K4me/H3K4me2/H3K4me3 demethylase activity"/>
    <property type="evidence" value="ECO:0007669"/>
    <property type="project" value="TreeGrafter"/>
</dbReference>
<dbReference type="InterPro" id="IPR004198">
    <property type="entry name" value="Znf_C5HC2"/>
</dbReference>
<evidence type="ECO:0000259" key="13">
    <source>
        <dbReference type="PROSITE" id="PS51183"/>
    </source>
</evidence>
<dbReference type="InterPro" id="IPR001965">
    <property type="entry name" value="Znf_PHD"/>
</dbReference>
<feature type="region of interest" description="Disordered" evidence="9">
    <location>
        <begin position="268"/>
        <end position="335"/>
    </location>
</feature>
<dbReference type="GO" id="GO:0003677">
    <property type="term" value="F:DNA binding"/>
    <property type="evidence" value="ECO:0007669"/>
    <property type="project" value="InterPro"/>
</dbReference>
<dbReference type="GO" id="GO:0005634">
    <property type="term" value="C:nucleus"/>
    <property type="evidence" value="ECO:0007669"/>
    <property type="project" value="UniProtKB-SubCell"/>
</dbReference>
<dbReference type="GO" id="GO:0000785">
    <property type="term" value="C:chromatin"/>
    <property type="evidence" value="ECO:0007669"/>
    <property type="project" value="TreeGrafter"/>
</dbReference>
<feature type="domain" description="JmjC" evidence="14">
    <location>
        <begin position="601"/>
        <end position="767"/>
    </location>
</feature>
<dbReference type="Proteomes" id="UP000327118">
    <property type="component" value="Unassembled WGS sequence"/>
</dbReference>
<feature type="compositionally biased region" description="Low complexity" evidence="9">
    <location>
        <begin position="19"/>
        <end position="30"/>
    </location>
</feature>
<dbReference type="OrthoDB" id="1678912at2759"/>
<evidence type="ECO:0000256" key="3">
    <source>
        <dbReference type="ARBA" id="ARBA00022737"/>
    </source>
</evidence>
<dbReference type="SUPFAM" id="SSF57903">
    <property type="entry name" value="FYVE/PHD zinc finger"/>
    <property type="match status" value="2"/>
</dbReference>
<dbReference type="CDD" id="cd15518">
    <property type="entry name" value="PHD_Ecm5p_Lid2p_like"/>
    <property type="match status" value="1"/>
</dbReference>
<dbReference type="SMART" id="SM00558">
    <property type="entry name" value="JmjC"/>
    <property type="match status" value="1"/>
</dbReference>
<dbReference type="PROSITE" id="PS51183">
    <property type="entry name" value="JMJN"/>
    <property type="match status" value="1"/>
</dbReference>
<feature type="compositionally biased region" description="Basic and acidic residues" evidence="9">
    <location>
        <begin position="451"/>
        <end position="463"/>
    </location>
</feature>
<dbReference type="InterPro" id="IPR036431">
    <property type="entry name" value="ARID_dom_sf"/>
</dbReference>
<evidence type="ECO:0000256" key="9">
    <source>
        <dbReference type="SAM" id="MobiDB-lite"/>
    </source>
</evidence>
<evidence type="ECO:0000313" key="15">
    <source>
        <dbReference type="EMBL" id="KAE8355779.1"/>
    </source>
</evidence>
<evidence type="ECO:0000313" key="16">
    <source>
        <dbReference type="Proteomes" id="UP000327118"/>
    </source>
</evidence>
<dbReference type="PROSITE" id="PS50089">
    <property type="entry name" value="ZF_RING_2"/>
    <property type="match status" value="1"/>
</dbReference>
<dbReference type="Gene3D" id="1.10.150.60">
    <property type="entry name" value="ARID DNA-binding domain"/>
    <property type="match status" value="1"/>
</dbReference>
<keyword evidence="2" id="KW-0479">Metal-binding</keyword>
<dbReference type="SMART" id="SM01014">
    <property type="entry name" value="ARID"/>
    <property type="match status" value="1"/>
</dbReference>
<gene>
    <name evidence="15" type="ORF">BDV28DRAFT_145836</name>
</gene>
<feature type="compositionally biased region" description="Basic and acidic residues" evidence="9">
    <location>
        <begin position="1297"/>
        <end position="1306"/>
    </location>
</feature>
<dbReference type="Pfam" id="PF02375">
    <property type="entry name" value="JmjN"/>
    <property type="match status" value="1"/>
</dbReference>
<evidence type="ECO:0000259" key="14">
    <source>
        <dbReference type="PROSITE" id="PS51184"/>
    </source>
</evidence>
<dbReference type="InterPro" id="IPR019787">
    <property type="entry name" value="Znf_PHD-finger"/>
</dbReference>
<evidence type="ECO:0000256" key="5">
    <source>
        <dbReference type="ARBA" id="ARBA00022833"/>
    </source>
</evidence>
<dbReference type="Pfam" id="PF08429">
    <property type="entry name" value="PLU-1"/>
    <property type="match status" value="1"/>
</dbReference>
<dbReference type="InterPro" id="IPR013637">
    <property type="entry name" value="Lys_sp_deMease-like_dom"/>
</dbReference>
<dbReference type="CDD" id="cd16100">
    <property type="entry name" value="ARID"/>
    <property type="match status" value="1"/>
</dbReference>
<dbReference type="GO" id="GO:0008270">
    <property type="term" value="F:zinc ion binding"/>
    <property type="evidence" value="ECO:0007669"/>
    <property type="project" value="UniProtKB-KW"/>
</dbReference>
<name>A0A5N6ZG56_9EURO</name>
<dbReference type="GO" id="GO:0006355">
    <property type="term" value="P:regulation of DNA-templated transcription"/>
    <property type="evidence" value="ECO:0007669"/>
    <property type="project" value="TreeGrafter"/>
</dbReference>
<dbReference type="Gene3D" id="2.60.120.650">
    <property type="entry name" value="Cupin"/>
    <property type="match status" value="2"/>
</dbReference>
<dbReference type="SMART" id="SM00501">
    <property type="entry name" value="BRIGHT"/>
    <property type="match status" value="1"/>
</dbReference>
<feature type="compositionally biased region" description="Polar residues" evidence="9">
    <location>
        <begin position="7"/>
        <end position="18"/>
    </location>
</feature>
<dbReference type="FunFam" id="2.60.120.650:FF:000014">
    <property type="entry name" value="PHD transcription factor (Rum1)"/>
    <property type="match status" value="1"/>
</dbReference>
<feature type="domain" description="PHD-type" evidence="10">
    <location>
        <begin position="459"/>
        <end position="509"/>
    </location>
</feature>
<accession>A0A5N6ZG56</accession>